<dbReference type="EMBL" id="KZ293654">
    <property type="protein sequence ID" value="PBK94307.1"/>
    <property type="molecule type" value="Genomic_DNA"/>
</dbReference>
<evidence type="ECO:0000313" key="2">
    <source>
        <dbReference type="Proteomes" id="UP000217790"/>
    </source>
</evidence>
<gene>
    <name evidence="1" type="ORF">ARMGADRAFT_1029447</name>
</gene>
<sequence length="414" mass="47073">MRYTEIDPPLPRPPEYKFQNSAAVNTIVDYPHLFRLTTPIKINEFAKLLQGHPNQPFVQSVVTALREGFWPWANTHHAEDFLVTWDNSRMVPNSEMEQKFIISYRDEEIAAGCFSVNFGPDLLPGMYSTPVHAAPKPHSDDLCMVSNMSAVVTTGYLTDEQKAAGKMEVLSSVNGLITWVAVNMEGIEDIFIYIDDDWGFDVTDNLAYYEPYDDYFPEKQVKLLKLWDRIGVPHARKKQLYGFELTVIGYEVDPNTMTATMPSDSKSKFVSALRQFEKSNRRTLQDFQQISGWSNWSFNVFPLFKPSLSTVYEKMAGKSNSFVLISLSKAVKDDISWMADHIQASSGTYCFDLEDWHPINDATTIIMCDTCLDGMGFWLPRIATGFACPTPSLPNDDPIIFFFEALCETTHDND</sequence>
<protein>
    <submittedName>
        <fullName evidence="1">Uncharacterized protein</fullName>
    </submittedName>
</protein>
<evidence type="ECO:0000313" key="1">
    <source>
        <dbReference type="EMBL" id="PBK94307.1"/>
    </source>
</evidence>
<organism evidence="1 2">
    <name type="scientific">Armillaria gallica</name>
    <name type="common">Bulbous honey fungus</name>
    <name type="synonym">Armillaria bulbosa</name>
    <dbReference type="NCBI Taxonomy" id="47427"/>
    <lineage>
        <taxon>Eukaryota</taxon>
        <taxon>Fungi</taxon>
        <taxon>Dikarya</taxon>
        <taxon>Basidiomycota</taxon>
        <taxon>Agaricomycotina</taxon>
        <taxon>Agaricomycetes</taxon>
        <taxon>Agaricomycetidae</taxon>
        <taxon>Agaricales</taxon>
        <taxon>Marasmiineae</taxon>
        <taxon>Physalacriaceae</taxon>
        <taxon>Armillaria</taxon>
    </lineage>
</organism>
<dbReference type="STRING" id="47427.A0A2H3DYY3"/>
<keyword evidence="2" id="KW-1185">Reference proteome</keyword>
<dbReference type="Proteomes" id="UP000217790">
    <property type="component" value="Unassembled WGS sequence"/>
</dbReference>
<reference evidence="2" key="1">
    <citation type="journal article" date="2017" name="Nat. Ecol. Evol.">
        <title>Genome expansion and lineage-specific genetic innovations in the forest pathogenic fungi Armillaria.</title>
        <authorList>
            <person name="Sipos G."/>
            <person name="Prasanna A.N."/>
            <person name="Walter M.C."/>
            <person name="O'Connor E."/>
            <person name="Balint B."/>
            <person name="Krizsan K."/>
            <person name="Kiss B."/>
            <person name="Hess J."/>
            <person name="Varga T."/>
            <person name="Slot J."/>
            <person name="Riley R."/>
            <person name="Boka B."/>
            <person name="Rigling D."/>
            <person name="Barry K."/>
            <person name="Lee J."/>
            <person name="Mihaltcheva S."/>
            <person name="LaButti K."/>
            <person name="Lipzen A."/>
            <person name="Waldron R."/>
            <person name="Moloney N.M."/>
            <person name="Sperisen C."/>
            <person name="Kredics L."/>
            <person name="Vagvoelgyi C."/>
            <person name="Patrignani A."/>
            <person name="Fitzpatrick D."/>
            <person name="Nagy I."/>
            <person name="Doyle S."/>
            <person name="Anderson J.B."/>
            <person name="Grigoriev I.V."/>
            <person name="Gueldener U."/>
            <person name="Muensterkoetter M."/>
            <person name="Nagy L.G."/>
        </authorList>
    </citation>
    <scope>NUCLEOTIDE SEQUENCE [LARGE SCALE GENOMIC DNA]</scope>
    <source>
        <strain evidence="2">Ar21-2</strain>
    </source>
</reference>
<name>A0A2H3DYY3_ARMGA</name>
<accession>A0A2H3DYY3</accession>
<dbReference type="OrthoDB" id="198652at2759"/>
<dbReference type="InParanoid" id="A0A2H3DYY3"/>
<proteinExistence type="predicted"/>
<dbReference type="AlphaFoldDB" id="A0A2H3DYY3"/>
<dbReference type="OMA" id="WANTHHA"/>